<dbReference type="Proteomes" id="UP000824782">
    <property type="component" value="Unassembled WGS sequence"/>
</dbReference>
<protein>
    <submittedName>
        <fullName evidence="2">Uncharacterized protein</fullName>
    </submittedName>
</protein>
<organism evidence="2 3">
    <name type="scientific">Engystomops pustulosus</name>
    <name type="common">Tungara frog</name>
    <name type="synonym">Physalaemus pustulosus</name>
    <dbReference type="NCBI Taxonomy" id="76066"/>
    <lineage>
        <taxon>Eukaryota</taxon>
        <taxon>Metazoa</taxon>
        <taxon>Chordata</taxon>
        <taxon>Craniata</taxon>
        <taxon>Vertebrata</taxon>
        <taxon>Euteleostomi</taxon>
        <taxon>Amphibia</taxon>
        <taxon>Batrachia</taxon>
        <taxon>Anura</taxon>
        <taxon>Neobatrachia</taxon>
        <taxon>Hyloidea</taxon>
        <taxon>Leptodactylidae</taxon>
        <taxon>Leiuperinae</taxon>
        <taxon>Engystomops</taxon>
    </lineage>
</organism>
<sequence length="96" mass="10816">MMSFGTNPYSSIIMLVVCLVRYLSLSLVYRSLQQCLINSRIIKGTPRDSMNVETEYNRDSEGVIVFVCIHVLYCSASGSVGSEDLAEKFLLLEQRL</sequence>
<keyword evidence="1" id="KW-1133">Transmembrane helix</keyword>
<name>A0AAV6YGR5_ENGPU</name>
<dbReference type="EMBL" id="WNYA01054765">
    <property type="protein sequence ID" value="KAG8535886.1"/>
    <property type="molecule type" value="Genomic_DNA"/>
</dbReference>
<gene>
    <name evidence="2" type="ORF">GDO81_027542</name>
</gene>
<feature type="transmembrane region" description="Helical" evidence="1">
    <location>
        <begin position="12"/>
        <end position="32"/>
    </location>
</feature>
<reference evidence="2" key="1">
    <citation type="thesis" date="2020" institute="ProQuest LLC" country="789 East Eisenhower Parkway, Ann Arbor, MI, USA">
        <title>Comparative Genomics and Chromosome Evolution.</title>
        <authorList>
            <person name="Mudd A.B."/>
        </authorList>
    </citation>
    <scope>NUCLEOTIDE SEQUENCE</scope>
    <source>
        <strain evidence="2">237g6f4</strain>
        <tissue evidence="2">Blood</tissue>
    </source>
</reference>
<proteinExistence type="predicted"/>
<accession>A0AAV6YGR5</accession>
<dbReference type="AlphaFoldDB" id="A0AAV6YGR5"/>
<keyword evidence="1" id="KW-0812">Transmembrane</keyword>
<evidence type="ECO:0000256" key="1">
    <source>
        <dbReference type="SAM" id="Phobius"/>
    </source>
</evidence>
<comment type="caution">
    <text evidence="2">The sequence shown here is derived from an EMBL/GenBank/DDBJ whole genome shotgun (WGS) entry which is preliminary data.</text>
</comment>
<keyword evidence="1" id="KW-0472">Membrane</keyword>
<keyword evidence="3" id="KW-1185">Reference proteome</keyword>
<evidence type="ECO:0000313" key="2">
    <source>
        <dbReference type="EMBL" id="KAG8535886.1"/>
    </source>
</evidence>
<evidence type="ECO:0000313" key="3">
    <source>
        <dbReference type="Proteomes" id="UP000824782"/>
    </source>
</evidence>